<dbReference type="SMR" id="A0A1S4FNK3"/>
<dbReference type="VEuPathDB" id="VectorBase:AAEL009860"/>
<evidence type="ECO:0000256" key="4">
    <source>
        <dbReference type="ARBA" id="ARBA00022989"/>
    </source>
</evidence>
<proteinExistence type="inferred from homology"/>
<evidence type="ECO:0000256" key="3">
    <source>
        <dbReference type="ARBA" id="ARBA00022692"/>
    </source>
</evidence>
<comment type="similarity">
    <text evidence="2">Belongs to the SLC13A/DASS transporter (TC 2.A.47) family. NADC subfamily.</text>
</comment>
<keyword evidence="4" id="KW-1133">Transmembrane helix</keyword>
<evidence type="ECO:0000313" key="7">
    <source>
        <dbReference type="Proteomes" id="UP000008820"/>
    </source>
</evidence>
<reference evidence="6" key="2">
    <citation type="submission" date="2020-05" db="UniProtKB">
        <authorList>
            <consortium name="EnsemblMetazoa"/>
        </authorList>
    </citation>
    <scope>IDENTIFICATION</scope>
    <source>
        <strain evidence="6">LVP_AGWG</strain>
    </source>
</reference>
<dbReference type="PANTHER" id="PTHR10283">
    <property type="entry name" value="SOLUTE CARRIER FAMILY 13 MEMBER"/>
    <property type="match status" value="1"/>
</dbReference>
<dbReference type="Pfam" id="PF00939">
    <property type="entry name" value="Na_sulph_symp"/>
    <property type="match status" value="1"/>
</dbReference>
<sequence>MDESDVPKCTKRTGRFFTLYWRVMVLIATPSLASLIFLVDTGPAYRCMFVVMTMAIYWITEALPLPITSMIPVVLFPLLGILDTDRTCMMYMRETLLMFMGGIFLALAIEHCNLHKRIALKVICSIGCSQRKLNFGLLAVTMFVSMWISNTATVAMMCPIMKAVLEELEAQGLCQMYLKPKQNEMEKQSNETPIPSRITICYYTGAAYAASIGGLGTLLGTGTNLTYKGIYENRFPEGEPIDFFRFTIYNTPGMLLGTFLVWVYLQVVYMGMFRPKSKAAQESTISKEGETIAHGVITNRYGELGPIRSHEISVAILFVISIALFFTRKPGFTTGWADLLPEKKIQDATPAILTLVLLFIFPANWQWLNFLKIHPNSLPTERTPSLITWKYINDKTPWSLIFLLGGGFALAEGGKASGMSEMIGQSLSVLKNLPLLLLLFIVCFAVQIVTEFASNVAICNIVLPVMAEMSLAIELHPMYLMLPVAISCSYAFMMPVGTPPLALVAGLGHIQTKDLIKAGIGVKIIMLLIIWGLFPILGPLVYPEIKEFPHWAKPLQTSTEMPDQNSTIFQMD</sequence>
<reference evidence="6 7" key="1">
    <citation type="submission" date="2017-06" db="EMBL/GenBank/DDBJ databases">
        <title>Aedes aegypti genome working group (AGWG) sequencing and assembly.</title>
        <authorList>
            <consortium name="Aedes aegypti Genome Working Group (AGWG)"/>
            <person name="Matthews B.J."/>
        </authorList>
    </citation>
    <scope>NUCLEOTIDE SEQUENCE [LARGE SCALE GENOMIC DNA]</scope>
    <source>
        <strain evidence="6 7">LVP_AGWG</strain>
    </source>
</reference>
<accession>A0A1S4FNK3</accession>
<evidence type="ECO:0000256" key="1">
    <source>
        <dbReference type="ARBA" id="ARBA00004141"/>
    </source>
</evidence>
<keyword evidence="3" id="KW-0812">Transmembrane</keyword>
<dbReference type="Proteomes" id="UP000008820">
    <property type="component" value="Chromosome 2"/>
</dbReference>
<dbReference type="FunCoup" id="A0A1S4FNK3">
    <property type="interactions" value="195"/>
</dbReference>
<dbReference type="GO" id="GO:0005886">
    <property type="term" value="C:plasma membrane"/>
    <property type="evidence" value="ECO:0007669"/>
    <property type="project" value="TreeGrafter"/>
</dbReference>
<dbReference type="GO" id="GO:0015141">
    <property type="term" value="F:succinate transmembrane transporter activity"/>
    <property type="evidence" value="ECO:0007669"/>
    <property type="project" value="TreeGrafter"/>
</dbReference>
<dbReference type="AlphaFoldDB" id="A0A1S4FNK3"/>
<comment type="subcellular location">
    <subcellularLocation>
        <location evidence="1">Membrane</location>
        <topology evidence="1">Multi-pass membrane protein</topology>
    </subcellularLocation>
</comment>
<organism evidence="6 7">
    <name type="scientific">Aedes aegypti</name>
    <name type="common">Yellowfever mosquito</name>
    <name type="synonym">Culex aegypti</name>
    <dbReference type="NCBI Taxonomy" id="7159"/>
    <lineage>
        <taxon>Eukaryota</taxon>
        <taxon>Metazoa</taxon>
        <taxon>Ecdysozoa</taxon>
        <taxon>Arthropoda</taxon>
        <taxon>Hexapoda</taxon>
        <taxon>Insecta</taxon>
        <taxon>Pterygota</taxon>
        <taxon>Neoptera</taxon>
        <taxon>Endopterygota</taxon>
        <taxon>Diptera</taxon>
        <taxon>Nematocera</taxon>
        <taxon>Culicoidea</taxon>
        <taxon>Culicidae</taxon>
        <taxon>Culicinae</taxon>
        <taxon>Aedini</taxon>
        <taxon>Aedes</taxon>
        <taxon>Stegomyia</taxon>
    </lineage>
</organism>
<keyword evidence="5" id="KW-0472">Membrane</keyword>
<dbReference type="InterPro" id="IPR001898">
    <property type="entry name" value="SLC13A/DASS"/>
</dbReference>
<evidence type="ECO:0000256" key="5">
    <source>
        <dbReference type="ARBA" id="ARBA00023136"/>
    </source>
</evidence>
<dbReference type="EnsemblMetazoa" id="AAEL009860-RA">
    <property type="protein sequence ID" value="AAEL009860-PA"/>
    <property type="gene ID" value="AAEL009860"/>
</dbReference>
<evidence type="ECO:0000256" key="2">
    <source>
        <dbReference type="ARBA" id="ARBA00006772"/>
    </source>
</evidence>
<name>A0A1S4FNK3_AEDAE</name>
<dbReference type="PANTHER" id="PTHR10283:SF82">
    <property type="entry name" value="SOLUTE CARRIER FAMILY 13 MEMBER 2"/>
    <property type="match status" value="1"/>
</dbReference>
<dbReference type="GO" id="GO:0015137">
    <property type="term" value="F:citrate transmembrane transporter activity"/>
    <property type="evidence" value="ECO:0007669"/>
    <property type="project" value="TreeGrafter"/>
</dbReference>
<protein>
    <submittedName>
        <fullName evidence="6">Uncharacterized protein</fullName>
    </submittedName>
</protein>
<gene>
    <name evidence="6" type="primary">5572531</name>
</gene>
<evidence type="ECO:0000313" key="6">
    <source>
        <dbReference type="EnsemblMetazoa" id="AAEL009860-PA"/>
    </source>
</evidence>
<keyword evidence="7" id="KW-1185">Reference proteome</keyword>
<dbReference type="InParanoid" id="A0A1S4FNK3"/>
<dbReference type="OrthoDB" id="6493944at2759"/>